<organism evidence="2 3">
    <name type="scientific">Rangifer tarandus platyrhynchus</name>
    <name type="common">Svalbard reindeer</name>
    <dbReference type="NCBI Taxonomy" id="3082113"/>
    <lineage>
        <taxon>Eukaryota</taxon>
        <taxon>Metazoa</taxon>
        <taxon>Chordata</taxon>
        <taxon>Craniata</taxon>
        <taxon>Vertebrata</taxon>
        <taxon>Euteleostomi</taxon>
        <taxon>Mammalia</taxon>
        <taxon>Eutheria</taxon>
        <taxon>Laurasiatheria</taxon>
        <taxon>Artiodactyla</taxon>
        <taxon>Ruminantia</taxon>
        <taxon>Pecora</taxon>
        <taxon>Cervidae</taxon>
        <taxon>Odocoileinae</taxon>
        <taxon>Rangifer</taxon>
    </lineage>
</organism>
<evidence type="ECO:0000313" key="2">
    <source>
        <dbReference type="EMBL" id="CAI9164889.1"/>
    </source>
</evidence>
<feature type="compositionally biased region" description="Gly residues" evidence="1">
    <location>
        <begin position="9"/>
        <end position="18"/>
    </location>
</feature>
<dbReference type="Proteomes" id="UP001176941">
    <property type="component" value="Chromosome 23"/>
</dbReference>
<feature type="region of interest" description="Disordered" evidence="1">
    <location>
        <begin position="255"/>
        <end position="282"/>
    </location>
</feature>
<evidence type="ECO:0000256" key="1">
    <source>
        <dbReference type="SAM" id="MobiDB-lite"/>
    </source>
</evidence>
<evidence type="ECO:0000313" key="3">
    <source>
        <dbReference type="Proteomes" id="UP001176941"/>
    </source>
</evidence>
<protein>
    <submittedName>
        <fullName evidence="2">Uncharacterized protein</fullName>
    </submittedName>
</protein>
<reference evidence="2" key="1">
    <citation type="submission" date="2023-04" db="EMBL/GenBank/DDBJ databases">
        <authorList>
            <consortium name="ELIXIR-Norway"/>
        </authorList>
    </citation>
    <scope>NUCLEOTIDE SEQUENCE [LARGE SCALE GENOMIC DNA]</scope>
</reference>
<keyword evidence="3" id="KW-1185">Reference proteome</keyword>
<gene>
    <name evidence="2" type="ORF">MRATA1EN1_LOCUS13851</name>
</gene>
<accession>A0ABN8YTV6</accession>
<sequence length="302" mass="32904">MHRPRDGNPAGGRAGRGLGVNKRDGVGGRGRAARPGGFLRGSERGGGRETGGARCRLGAVVPGRCREPPRRPWRTTSPRDLPGPPRRAARRGPRTPGSAQRSTNSKRDGKRQHGPALKHQQSSNGDRITAAPGNADEPQQRDDLGQPEAAGRARGPRLRQGPFWYTPLSVAGPDEGPCRGLLSAWASWWQGLGELRAAELLSITNRREALFPLVWRQRRRWERGLCIWKPIREVPQGARGAGSPPPHWRLLRREQREKAPCSEAGSGGAKGPEDAGAWSRAPAHRCPLHRFHQCGQNPSSPS</sequence>
<dbReference type="EMBL" id="OX459959">
    <property type="protein sequence ID" value="CAI9164889.1"/>
    <property type="molecule type" value="Genomic_DNA"/>
</dbReference>
<proteinExistence type="predicted"/>
<feature type="region of interest" description="Disordered" evidence="1">
    <location>
        <begin position="1"/>
        <end position="162"/>
    </location>
</feature>
<name>A0ABN8YTV6_RANTA</name>